<dbReference type="KEGG" id="pco:PHACADRAFT_33973"/>
<sequence length="441" mass="49486">RYLPFCKSILAYNFSQLNLCINGWTAPNVIFFLEVTVQYVIDGYIKSVILNFIWFIAYQLSSILYRSCGKRLAQGHTGVYLGKKLIECLKLYGIKKKKGSSASETNEENDNDSLSIESNDNAEAIDKNDEYKLDADCEAADIASIEEIIEEIEKKYNLTEEKAHLSCTAVTKLTELAKHVFHSPTLHKDLAASCEKQKLTSKEMIFLKATKQVLKLVAPLLHEGVPLIDTLTTHLKNVIVDSSLVKPMCAVAACGLRMLNKYYSKTNESVIYWIAINWIDEAKHVFCEQWELHYKLTDTLMAGSTVASQVCTLNCVTDSYANYYSFMMTSANGDDNFFAEIDAFNMHITVDPMGDHPLVCMGLDYLSAPAASTDIECAFSHGGLAMSKHHHALSDEFVHAASVLKFWAGLKGVIPEEKIIKVFWNKSKQPKELTEHVIEVD</sequence>
<feature type="coiled-coil region" evidence="1">
    <location>
        <begin position="135"/>
        <end position="162"/>
    </location>
</feature>
<dbReference type="Proteomes" id="UP000008370">
    <property type="component" value="Unassembled WGS sequence"/>
</dbReference>
<reference evidence="2 3" key="1">
    <citation type="journal article" date="2012" name="BMC Genomics">
        <title>Comparative genomics of the white-rot fungi, Phanerochaete carnosa and P. chrysosporium, to elucidate the genetic basis of the distinct wood types they colonize.</title>
        <authorList>
            <person name="Suzuki H."/>
            <person name="MacDonald J."/>
            <person name="Syed K."/>
            <person name="Salamov A."/>
            <person name="Hori C."/>
            <person name="Aerts A."/>
            <person name="Henrissat B."/>
            <person name="Wiebenga A."/>
            <person name="vanKuyk P.A."/>
            <person name="Barry K."/>
            <person name="Lindquist E."/>
            <person name="LaButti K."/>
            <person name="Lapidus A."/>
            <person name="Lucas S."/>
            <person name="Coutinho P."/>
            <person name="Gong Y."/>
            <person name="Samejima M."/>
            <person name="Mahadevan R."/>
            <person name="Abou-Zaid M."/>
            <person name="de Vries R.P."/>
            <person name="Igarashi K."/>
            <person name="Yadav J.S."/>
            <person name="Grigoriev I.V."/>
            <person name="Master E.R."/>
        </authorList>
    </citation>
    <scope>NUCLEOTIDE SEQUENCE [LARGE SCALE GENOMIC DNA]</scope>
    <source>
        <strain evidence="2 3">HHB-10118-sp</strain>
    </source>
</reference>
<evidence type="ECO:0000313" key="2">
    <source>
        <dbReference type="EMBL" id="EKM48231.1"/>
    </source>
</evidence>
<accession>K5UFK5</accession>
<organism evidence="2 3">
    <name type="scientific">Phanerochaete carnosa (strain HHB-10118-sp)</name>
    <name type="common">White-rot fungus</name>
    <name type="synonym">Peniophora carnosa</name>
    <dbReference type="NCBI Taxonomy" id="650164"/>
    <lineage>
        <taxon>Eukaryota</taxon>
        <taxon>Fungi</taxon>
        <taxon>Dikarya</taxon>
        <taxon>Basidiomycota</taxon>
        <taxon>Agaricomycotina</taxon>
        <taxon>Agaricomycetes</taxon>
        <taxon>Polyporales</taxon>
        <taxon>Phanerochaetaceae</taxon>
        <taxon>Phanerochaete</taxon>
    </lineage>
</organism>
<dbReference type="EMBL" id="JH931277">
    <property type="protein sequence ID" value="EKM48231.1"/>
    <property type="molecule type" value="Genomic_DNA"/>
</dbReference>
<dbReference type="InterPro" id="IPR012337">
    <property type="entry name" value="RNaseH-like_sf"/>
</dbReference>
<name>K5UFK5_PHACS</name>
<evidence type="ECO:0000256" key="1">
    <source>
        <dbReference type="SAM" id="Coils"/>
    </source>
</evidence>
<keyword evidence="3" id="KW-1185">Reference proteome</keyword>
<dbReference type="OrthoDB" id="3359487at2759"/>
<evidence type="ECO:0008006" key="4">
    <source>
        <dbReference type="Google" id="ProtNLM"/>
    </source>
</evidence>
<dbReference type="AlphaFoldDB" id="K5UFK5"/>
<evidence type="ECO:0000313" key="3">
    <source>
        <dbReference type="Proteomes" id="UP000008370"/>
    </source>
</evidence>
<keyword evidence="1" id="KW-0175">Coiled coil</keyword>
<proteinExistence type="predicted"/>
<dbReference type="HOGENOM" id="CLU_621972_0_0_1"/>
<dbReference type="GeneID" id="18919872"/>
<dbReference type="RefSeq" id="XP_007403217.1">
    <property type="nucleotide sequence ID" value="XM_007403155.1"/>
</dbReference>
<gene>
    <name evidence="2" type="ORF">PHACADRAFT_33973</name>
</gene>
<dbReference type="SUPFAM" id="SSF53098">
    <property type="entry name" value="Ribonuclease H-like"/>
    <property type="match status" value="1"/>
</dbReference>
<protein>
    <recommendedName>
        <fullName evidence="4">HAT C-terminal dimerisation domain-containing protein</fullName>
    </recommendedName>
</protein>
<feature type="non-terminal residue" evidence="2">
    <location>
        <position position="441"/>
    </location>
</feature>
<dbReference type="InParanoid" id="K5UFK5"/>